<comment type="similarity">
    <text evidence="1 6 7">Belongs to the chaperonin (HSP60) family.</text>
</comment>
<dbReference type="GO" id="GO:0005524">
    <property type="term" value="F:ATP binding"/>
    <property type="evidence" value="ECO:0007669"/>
    <property type="project" value="UniProtKB-UniRule"/>
</dbReference>
<evidence type="ECO:0000256" key="7">
    <source>
        <dbReference type="RuleBase" id="RU000418"/>
    </source>
</evidence>
<evidence type="ECO:0000313" key="9">
    <source>
        <dbReference type="EMBL" id="RSJ76336.1"/>
    </source>
</evidence>
<evidence type="ECO:0000256" key="5">
    <source>
        <dbReference type="ARBA" id="ARBA00023235"/>
    </source>
</evidence>
<dbReference type="FunFam" id="1.10.560.10:FF:000001">
    <property type="entry name" value="60 kDa chaperonin"/>
    <property type="match status" value="1"/>
</dbReference>
<dbReference type="SUPFAM" id="SSF48592">
    <property type="entry name" value="GroEL equatorial domain-like"/>
    <property type="match status" value="1"/>
</dbReference>
<comment type="caution">
    <text evidence="6">Lacks conserved residue(s) required for the propagation of feature annotation.</text>
</comment>
<dbReference type="CDD" id="cd03344">
    <property type="entry name" value="GroEL"/>
    <property type="match status" value="1"/>
</dbReference>
<reference evidence="9 10" key="1">
    <citation type="submission" date="2018-11" db="EMBL/GenBank/DDBJ databases">
        <title>Species Designations Belie Phenotypic and Genotypic Heterogeneity in Oral Streptococci.</title>
        <authorList>
            <person name="Velsko I."/>
        </authorList>
    </citation>
    <scope>NUCLEOTIDE SEQUENCE [LARGE SCALE GENOMIC DNA]</scope>
    <source>
        <strain evidence="9 10">BCA6</strain>
    </source>
</reference>
<dbReference type="Gene3D" id="1.10.560.10">
    <property type="entry name" value="GroEL-like equatorial domain"/>
    <property type="match status" value="1"/>
</dbReference>
<accession>A0A0F2CKH9</accession>
<evidence type="ECO:0000256" key="8">
    <source>
        <dbReference type="RuleBase" id="RU000419"/>
    </source>
</evidence>
<dbReference type="SUPFAM" id="SSF52029">
    <property type="entry name" value="GroEL apical domain-like"/>
    <property type="match status" value="1"/>
</dbReference>
<dbReference type="NCBIfam" id="NF009489">
    <property type="entry name" value="PRK12851.1"/>
    <property type="match status" value="1"/>
</dbReference>
<dbReference type="OrthoDB" id="9766614at2"/>
<keyword evidence="2 6" id="KW-0547">Nucleotide-binding</keyword>
<dbReference type="SUPFAM" id="SSF54849">
    <property type="entry name" value="GroEL-intermediate domain like"/>
    <property type="match status" value="1"/>
</dbReference>
<comment type="subcellular location">
    <subcellularLocation>
        <location evidence="6">Cytoplasm</location>
    </subcellularLocation>
</comment>
<dbReference type="NCBIfam" id="NF009488">
    <property type="entry name" value="PRK12850.1"/>
    <property type="match status" value="1"/>
</dbReference>
<evidence type="ECO:0000256" key="6">
    <source>
        <dbReference type="HAMAP-Rule" id="MF_00600"/>
    </source>
</evidence>
<keyword evidence="6" id="KW-0963">Cytoplasm</keyword>
<dbReference type="AlphaFoldDB" id="A0A0F2CKH9"/>
<dbReference type="Proteomes" id="UP000272213">
    <property type="component" value="Unassembled WGS sequence"/>
</dbReference>
<dbReference type="InterPro" id="IPR018370">
    <property type="entry name" value="Chaperonin_Cpn60_CS"/>
</dbReference>
<dbReference type="GO" id="GO:0005737">
    <property type="term" value="C:cytoplasm"/>
    <property type="evidence" value="ECO:0007669"/>
    <property type="project" value="UniProtKB-SubCell"/>
</dbReference>
<dbReference type="Pfam" id="PF00118">
    <property type="entry name" value="Cpn60_TCP1"/>
    <property type="match status" value="1"/>
</dbReference>
<dbReference type="InterPro" id="IPR002423">
    <property type="entry name" value="Cpn60/GroEL/TCP-1"/>
</dbReference>
<dbReference type="EMBL" id="RJPM01000003">
    <property type="protein sequence ID" value="RSJ76336.1"/>
    <property type="molecule type" value="Genomic_DNA"/>
</dbReference>
<dbReference type="NCBIfam" id="NF000592">
    <property type="entry name" value="PRK00013.1"/>
    <property type="match status" value="1"/>
</dbReference>
<evidence type="ECO:0000313" key="10">
    <source>
        <dbReference type="Proteomes" id="UP000272213"/>
    </source>
</evidence>
<dbReference type="InterPro" id="IPR027413">
    <property type="entry name" value="GROEL-like_equatorial_sf"/>
</dbReference>
<proteinExistence type="inferred from homology"/>
<evidence type="ECO:0000256" key="3">
    <source>
        <dbReference type="ARBA" id="ARBA00022840"/>
    </source>
</evidence>
<feature type="binding site" evidence="6">
    <location>
        <begin position="476"/>
        <end position="478"/>
    </location>
    <ligand>
        <name>ATP</name>
        <dbReference type="ChEBI" id="CHEBI:30616"/>
    </ligand>
</feature>
<dbReference type="GO" id="GO:0051082">
    <property type="term" value="F:unfolded protein binding"/>
    <property type="evidence" value="ECO:0007669"/>
    <property type="project" value="UniProtKB-UniRule"/>
</dbReference>
<dbReference type="InterPro" id="IPR001844">
    <property type="entry name" value="Cpn60/GroEL"/>
</dbReference>
<dbReference type="Gene3D" id="3.50.7.10">
    <property type="entry name" value="GroEL"/>
    <property type="match status" value="1"/>
</dbReference>
<dbReference type="Gene3D" id="3.30.260.10">
    <property type="entry name" value="TCP-1-like chaperonin intermediate domain"/>
    <property type="match status" value="1"/>
</dbReference>
<comment type="subunit">
    <text evidence="6 8">Forms a cylinder of 14 subunits composed of two heptameric rings stacked back-to-back. Interacts with the co-chaperonin GroES.</text>
</comment>
<dbReference type="PANTHER" id="PTHR45633">
    <property type="entry name" value="60 KDA HEAT SHOCK PROTEIN, MITOCHONDRIAL"/>
    <property type="match status" value="1"/>
</dbReference>
<dbReference type="InterPro" id="IPR027410">
    <property type="entry name" value="TCP-1-like_intermed_sf"/>
</dbReference>
<dbReference type="NCBIfam" id="NF009487">
    <property type="entry name" value="PRK12849.1"/>
    <property type="match status" value="1"/>
</dbReference>
<comment type="function">
    <text evidence="6 8">Together with its co-chaperonin GroES, plays an essential role in assisting protein folding. The GroEL-GroES system forms a nano-cage that allows encapsulation of the non-native substrate proteins and provides a physical environment optimized to promote and accelerate protein folding.</text>
</comment>
<dbReference type="GO" id="GO:0140662">
    <property type="term" value="F:ATP-dependent protein folding chaperone"/>
    <property type="evidence" value="ECO:0007669"/>
    <property type="project" value="InterPro"/>
</dbReference>
<evidence type="ECO:0000256" key="4">
    <source>
        <dbReference type="ARBA" id="ARBA00023186"/>
    </source>
</evidence>
<organism evidence="9 10">
    <name type="scientific">Streptococcus cristatus</name>
    <dbReference type="NCBI Taxonomy" id="45634"/>
    <lineage>
        <taxon>Bacteria</taxon>
        <taxon>Bacillati</taxon>
        <taxon>Bacillota</taxon>
        <taxon>Bacilli</taxon>
        <taxon>Lactobacillales</taxon>
        <taxon>Streptococcaceae</taxon>
        <taxon>Streptococcus</taxon>
    </lineage>
</organism>
<protein>
    <recommendedName>
        <fullName evidence="6">Chaperonin GroEL</fullName>
        <ecNumber evidence="6">5.6.1.7</ecNumber>
    </recommendedName>
    <alternativeName>
        <fullName evidence="6">60 kDa chaperonin</fullName>
    </alternativeName>
    <alternativeName>
        <fullName evidence="6">Chaperonin-60</fullName>
        <shortName evidence="6">Cpn60</shortName>
    </alternativeName>
</protein>
<sequence length="540" mass="56884">MAKDIKFSSDARSAMVRGVDILADTVKVTLGPKGRNVVLEKSFGSPLITNDGVTIAKEIELEDHFENMGAKLVSEVASKTNDIAGDGTTTATVLTQAIVREGIKNVTAGANPIGIRRGIEAAVATAVEALKETAIPVSNKEAIAQVAAVSSRSEKVGEYISEAMEKVGNDGVITIEESKGMETELDVVEGMQFDRGYLSQYMVTDSEKMVADLDNPYILITDKKISNIQEILPLLESILKTNRPLLIIADDVDGEALPTLVLNKIRGTFNVVAVKAPGFGDRRKAMLEDIAILTGGTVITEDLGLELKDATIEALGQASKVTVDKDSTVIVEGSGNPEAIANRVAVIKSQIESTTSEFDKEKLQERLAKLSGGVAVIKVGAATETELKEMKLRIEDALNATRAAVEEGIVSGGGTAFVSVLDAVAALELTGDEATGRNIVLRALEEPVRQIALNAGFEGSIIIDRLKNSEAGTGFNAATGEWVNMIEAGIIDPVKVTRSALQNAASVASLILTTEAVVANKPEPAPAAPAMDPSMMGGMM</sequence>
<gene>
    <name evidence="6 9" type="primary">groL</name>
    <name evidence="6" type="synonym">groEL</name>
    <name evidence="9" type="ORF">D8798_04995</name>
</gene>
<evidence type="ECO:0000256" key="1">
    <source>
        <dbReference type="ARBA" id="ARBA00006607"/>
    </source>
</evidence>
<dbReference type="GO" id="GO:0016853">
    <property type="term" value="F:isomerase activity"/>
    <property type="evidence" value="ECO:0007669"/>
    <property type="project" value="UniProtKB-KW"/>
</dbReference>
<feature type="binding site" evidence="6">
    <location>
        <position position="413"/>
    </location>
    <ligand>
        <name>ATP</name>
        <dbReference type="ChEBI" id="CHEBI:30616"/>
    </ligand>
</feature>
<feature type="binding site" evidence="6">
    <location>
        <begin position="86"/>
        <end position="90"/>
    </location>
    <ligand>
        <name>ATP</name>
        <dbReference type="ChEBI" id="CHEBI:30616"/>
    </ligand>
</feature>
<keyword evidence="4 6" id="KW-0143">Chaperone</keyword>
<feature type="binding site" evidence="6">
    <location>
        <position position="492"/>
    </location>
    <ligand>
        <name>ATP</name>
        <dbReference type="ChEBI" id="CHEBI:30616"/>
    </ligand>
</feature>
<dbReference type="GO" id="GO:0042026">
    <property type="term" value="P:protein refolding"/>
    <property type="evidence" value="ECO:0007669"/>
    <property type="project" value="UniProtKB-UniRule"/>
</dbReference>
<comment type="caution">
    <text evidence="9">The sequence shown here is derived from an EMBL/GenBank/DDBJ whole genome shotgun (WGS) entry which is preliminary data.</text>
</comment>
<dbReference type="HAMAP" id="MF_00600">
    <property type="entry name" value="CH60"/>
    <property type="match status" value="1"/>
</dbReference>
<dbReference type="PROSITE" id="PS00296">
    <property type="entry name" value="CHAPERONINS_CPN60"/>
    <property type="match status" value="1"/>
</dbReference>
<name>A0A0F2CKH9_STRCR</name>
<keyword evidence="5 6" id="KW-0413">Isomerase</keyword>
<dbReference type="InterPro" id="IPR027409">
    <property type="entry name" value="GroEL-like_apical_dom_sf"/>
</dbReference>
<feature type="binding site" evidence="6">
    <location>
        <begin position="29"/>
        <end position="32"/>
    </location>
    <ligand>
        <name>ATP</name>
        <dbReference type="ChEBI" id="CHEBI:30616"/>
    </ligand>
</feature>
<dbReference type="RefSeq" id="WP_045500401.1">
    <property type="nucleotide sequence ID" value="NZ_CABPTQ010000004.1"/>
</dbReference>
<dbReference type="NCBIfam" id="TIGR02348">
    <property type="entry name" value="GroEL"/>
    <property type="match status" value="1"/>
</dbReference>
<dbReference type="FunFam" id="3.50.7.10:FF:000001">
    <property type="entry name" value="60 kDa chaperonin"/>
    <property type="match status" value="1"/>
</dbReference>
<dbReference type="EC" id="5.6.1.7" evidence="6"/>
<evidence type="ECO:0000256" key="2">
    <source>
        <dbReference type="ARBA" id="ARBA00022741"/>
    </source>
</evidence>
<keyword evidence="3 6" id="KW-0067">ATP-binding</keyword>
<dbReference type="PRINTS" id="PR00298">
    <property type="entry name" value="CHAPERONIN60"/>
</dbReference>